<name>A0ABP7AGZ2_9MICO</name>
<dbReference type="PANTHER" id="PTHR35811">
    <property type="entry name" value="SLR1870 PROTEIN"/>
    <property type="match status" value="1"/>
</dbReference>
<dbReference type="CDD" id="cd11297">
    <property type="entry name" value="PIN_LabA-like_N_1"/>
    <property type="match status" value="1"/>
</dbReference>
<proteinExistence type="predicted"/>
<dbReference type="InterPro" id="IPR021139">
    <property type="entry name" value="NYN"/>
</dbReference>
<dbReference type="Gene3D" id="3.40.50.1010">
    <property type="entry name" value="5'-nuclease"/>
    <property type="match status" value="1"/>
</dbReference>
<feature type="region of interest" description="Disordered" evidence="1">
    <location>
        <begin position="163"/>
        <end position="194"/>
    </location>
</feature>
<dbReference type="Proteomes" id="UP001501697">
    <property type="component" value="Unassembled WGS sequence"/>
</dbReference>
<comment type="caution">
    <text evidence="3">The sequence shown here is derived from an EMBL/GenBank/DDBJ whole genome shotgun (WGS) entry which is preliminary data.</text>
</comment>
<dbReference type="Pfam" id="PF01936">
    <property type="entry name" value="NYN"/>
    <property type="match status" value="1"/>
</dbReference>
<accession>A0ABP7AGZ2</accession>
<reference evidence="4" key="1">
    <citation type="journal article" date="2019" name="Int. J. Syst. Evol. Microbiol.">
        <title>The Global Catalogue of Microorganisms (GCM) 10K type strain sequencing project: providing services to taxonomists for standard genome sequencing and annotation.</title>
        <authorList>
            <consortium name="The Broad Institute Genomics Platform"/>
            <consortium name="The Broad Institute Genome Sequencing Center for Infectious Disease"/>
            <person name="Wu L."/>
            <person name="Ma J."/>
        </authorList>
    </citation>
    <scope>NUCLEOTIDE SEQUENCE [LARGE SCALE GENOMIC DNA]</scope>
    <source>
        <strain evidence="4">JCM 16544</strain>
    </source>
</reference>
<keyword evidence="4" id="KW-1185">Reference proteome</keyword>
<gene>
    <name evidence="3" type="ORF">GCM10022200_14160</name>
</gene>
<dbReference type="PANTHER" id="PTHR35811:SF1">
    <property type="entry name" value="HTH OST-TYPE DOMAIN-CONTAINING PROTEIN"/>
    <property type="match status" value="1"/>
</dbReference>
<organism evidence="3 4">
    <name type="scientific">Microbacterium awajiense</name>
    <dbReference type="NCBI Taxonomy" id="415214"/>
    <lineage>
        <taxon>Bacteria</taxon>
        <taxon>Bacillati</taxon>
        <taxon>Actinomycetota</taxon>
        <taxon>Actinomycetes</taxon>
        <taxon>Micrococcales</taxon>
        <taxon>Microbacteriaceae</taxon>
        <taxon>Microbacterium</taxon>
    </lineage>
</organism>
<dbReference type="RefSeq" id="WP_425561791.1">
    <property type="nucleotide sequence ID" value="NZ_BAAAYU010000005.1"/>
</dbReference>
<protein>
    <recommendedName>
        <fullName evidence="2">NYN domain-containing protein</fullName>
    </recommendedName>
</protein>
<dbReference type="EMBL" id="BAAAYU010000005">
    <property type="protein sequence ID" value="GAA3632418.1"/>
    <property type="molecule type" value="Genomic_DNA"/>
</dbReference>
<sequence length="264" mass="28927">MSSQYRKIFGQAQTTRDWDATKDGRTPDPEVVERIARARVAVTPFVDFATSFGTVTLKRAYADWTSPFTSGYGQELGLHAVELVQMVRVTNRKNAADIRLAIDAVEDVVSQAHLTHVVFVSADSDFAPLARRCRRLGKHVIGIGTGGPTSIYLPRACESSTRVSVPGPAEHEEIEDDRTKASTTVASPAEPEGDDIVAEPGRVPLTRGSRASWRITPISPRSSTPTAGTWCVCFRDSGVTSMGTARAEARWTRRRESNPQRCRI</sequence>
<evidence type="ECO:0000313" key="3">
    <source>
        <dbReference type="EMBL" id="GAA3632418.1"/>
    </source>
</evidence>
<feature type="domain" description="NYN" evidence="2">
    <location>
        <begin position="40"/>
        <end position="159"/>
    </location>
</feature>
<evidence type="ECO:0000313" key="4">
    <source>
        <dbReference type="Proteomes" id="UP001501697"/>
    </source>
</evidence>
<evidence type="ECO:0000259" key="2">
    <source>
        <dbReference type="Pfam" id="PF01936"/>
    </source>
</evidence>
<evidence type="ECO:0000256" key="1">
    <source>
        <dbReference type="SAM" id="MobiDB-lite"/>
    </source>
</evidence>